<reference evidence="1 2" key="2">
    <citation type="journal article" date="2022" name="Mol. Ecol. Resour.">
        <title>The genomes of chicory, endive, great burdock and yacon provide insights into Asteraceae paleo-polyploidization history and plant inulin production.</title>
        <authorList>
            <person name="Fan W."/>
            <person name="Wang S."/>
            <person name="Wang H."/>
            <person name="Wang A."/>
            <person name="Jiang F."/>
            <person name="Liu H."/>
            <person name="Zhao H."/>
            <person name="Xu D."/>
            <person name="Zhang Y."/>
        </authorList>
    </citation>
    <scope>NUCLEOTIDE SEQUENCE [LARGE SCALE GENOMIC DNA]</scope>
    <source>
        <strain evidence="2">cv. Niubang</strain>
    </source>
</reference>
<sequence length="133" mass="14868">MADMSKIKHLSLQTNMPQHQVLEEDETISSQQTLDDSIPNSSSLIEDGDDLVNADEEVPYTFNFDPFSPLNSSFFVPFTSFFSLSQSVTNNDHDDNDDFVSSNIEELGFRFQGGRGLRVFGIESNSNTEESGE</sequence>
<organism evidence="1 2">
    <name type="scientific">Arctium lappa</name>
    <name type="common">Greater burdock</name>
    <name type="synonym">Lappa major</name>
    <dbReference type="NCBI Taxonomy" id="4217"/>
    <lineage>
        <taxon>Eukaryota</taxon>
        <taxon>Viridiplantae</taxon>
        <taxon>Streptophyta</taxon>
        <taxon>Embryophyta</taxon>
        <taxon>Tracheophyta</taxon>
        <taxon>Spermatophyta</taxon>
        <taxon>Magnoliopsida</taxon>
        <taxon>eudicotyledons</taxon>
        <taxon>Gunneridae</taxon>
        <taxon>Pentapetalae</taxon>
        <taxon>asterids</taxon>
        <taxon>campanulids</taxon>
        <taxon>Asterales</taxon>
        <taxon>Asteraceae</taxon>
        <taxon>Carduoideae</taxon>
        <taxon>Cardueae</taxon>
        <taxon>Arctiinae</taxon>
        <taxon>Arctium</taxon>
    </lineage>
</organism>
<keyword evidence="2" id="KW-1185">Reference proteome</keyword>
<name>A0ACB9FLW2_ARCLA</name>
<gene>
    <name evidence="1" type="ORF">L6452_03100</name>
</gene>
<dbReference type="EMBL" id="CM042047">
    <property type="protein sequence ID" value="KAI3771928.1"/>
    <property type="molecule type" value="Genomic_DNA"/>
</dbReference>
<evidence type="ECO:0000313" key="2">
    <source>
        <dbReference type="Proteomes" id="UP001055879"/>
    </source>
</evidence>
<evidence type="ECO:0000313" key="1">
    <source>
        <dbReference type="EMBL" id="KAI3771928.1"/>
    </source>
</evidence>
<comment type="caution">
    <text evidence="1">The sequence shown here is derived from an EMBL/GenBank/DDBJ whole genome shotgun (WGS) entry which is preliminary data.</text>
</comment>
<accession>A0ACB9FLW2</accession>
<proteinExistence type="predicted"/>
<reference evidence="2" key="1">
    <citation type="journal article" date="2022" name="Mol. Ecol. Resour.">
        <title>The genomes of chicory, endive, great burdock and yacon provide insights into Asteraceae palaeo-polyploidization history and plant inulin production.</title>
        <authorList>
            <person name="Fan W."/>
            <person name="Wang S."/>
            <person name="Wang H."/>
            <person name="Wang A."/>
            <person name="Jiang F."/>
            <person name="Liu H."/>
            <person name="Zhao H."/>
            <person name="Xu D."/>
            <person name="Zhang Y."/>
        </authorList>
    </citation>
    <scope>NUCLEOTIDE SEQUENCE [LARGE SCALE GENOMIC DNA]</scope>
    <source>
        <strain evidence="2">cv. Niubang</strain>
    </source>
</reference>
<protein>
    <submittedName>
        <fullName evidence="1">Uncharacterized protein</fullName>
    </submittedName>
</protein>
<dbReference type="Proteomes" id="UP001055879">
    <property type="component" value="Linkage Group LG01"/>
</dbReference>